<dbReference type="AlphaFoldDB" id="A0A2S9Q6J2"/>
<proteinExistence type="predicted"/>
<dbReference type="Proteomes" id="UP000237682">
    <property type="component" value="Unassembled WGS sequence"/>
</dbReference>
<dbReference type="EMBL" id="PUEJ01000010">
    <property type="protein sequence ID" value="PRH84914.1"/>
    <property type="molecule type" value="Genomic_DNA"/>
</dbReference>
<keyword evidence="2" id="KW-1185">Reference proteome</keyword>
<gene>
    <name evidence="1" type="ORF">C5L14_23410</name>
</gene>
<evidence type="ECO:0000313" key="2">
    <source>
        <dbReference type="Proteomes" id="UP000237682"/>
    </source>
</evidence>
<organism evidence="1 2">
    <name type="scientific">Labrys okinawensis</name>
    <dbReference type="NCBI Taxonomy" id="346911"/>
    <lineage>
        <taxon>Bacteria</taxon>
        <taxon>Pseudomonadati</taxon>
        <taxon>Pseudomonadota</taxon>
        <taxon>Alphaproteobacteria</taxon>
        <taxon>Hyphomicrobiales</taxon>
        <taxon>Xanthobacteraceae</taxon>
        <taxon>Labrys</taxon>
    </lineage>
</organism>
<comment type="caution">
    <text evidence="1">The sequence shown here is derived from an EMBL/GenBank/DDBJ whole genome shotgun (WGS) entry which is preliminary data.</text>
</comment>
<protein>
    <submittedName>
        <fullName evidence="1">Uncharacterized protein</fullName>
    </submittedName>
</protein>
<reference evidence="1 2" key="1">
    <citation type="submission" date="2018-02" db="EMBL/GenBank/DDBJ databases">
        <title>Whole genome sequencing of endophytic bacterium.</title>
        <authorList>
            <person name="Eedara R."/>
            <person name="Podile A.R."/>
        </authorList>
    </citation>
    <scope>NUCLEOTIDE SEQUENCE [LARGE SCALE GENOMIC DNA]</scope>
    <source>
        <strain evidence="1 2">RP1T</strain>
    </source>
</reference>
<evidence type="ECO:0000313" key="1">
    <source>
        <dbReference type="EMBL" id="PRH84914.1"/>
    </source>
</evidence>
<accession>A0A2S9Q6J2</accession>
<name>A0A2S9Q6J2_9HYPH</name>
<sequence length="74" mass="7879">MLAQETSITCDFAAPAIFEIDTVLANCGQVGVVAAEEDVVISFHAGGQPLGMKTLRPDPRDQQIFSVAFLRAIS</sequence>